<feature type="compositionally biased region" description="Basic and acidic residues" evidence="1">
    <location>
        <begin position="202"/>
        <end position="217"/>
    </location>
</feature>
<feature type="compositionally biased region" description="Basic and acidic residues" evidence="1">
    <location>
        <begin position="47"/>
        <end position="58"/>
    </location>
</feature>
<protein>
    <submittedName>
        <fullName evidence="2">Uncharacterized protein</fullName>
    </submittedName>
</protein>
<evidence type="ECO:0000256" key="1">
    <source>
        <dbReference type="SAM" id="MobiDB-lite"/>
    </source>
</evidence>
<feature type="region of interest" description="Disordered" evidence="1">
    <location>
        <begin position="36"/>
        <end position="236"/>
    </location>
</feature>
<feature type="compositionally biased region" description="Basic and acidic residues" evidence="1">
    <location>
        <begin position="71"/>
        <end position="86"/>
    </location>
</feature>
<accession>A0AA88I6Q0</accession>
<dbReference type="Proteomes" id="UP001187531">
    <property type="component" value="Unassembled WGS sequence"/>
</dbReference>
<feature type="compositionally biased region" description="Acidic residues" evidence="1">
    <location>
        <begin position="59"/>
        <end position="70"/>
    </location>
</feature>
<reference evidence="2" key="1">
    <citation type="submission" date="2023-07" db="EMBL/GenBank/DDBJ databases">
        <title>Chromosome-level genome assembly of Artemia franciscana.</title>
        <authorList>
            <person name="Jo E."/>
        </authorList>
    </citation>
    <scope>NUCLEOTIDE SEQUENCE</scope>
    <source>
        <tissue evidence="2">Whole body</tissue>
    </source>
</reference>
<feature type="compositionally biased region" description="Basic and acidic residues" evidence="1">
    <location>
        <begin position="140"/>
        <end position="156"/>
    </location>
</feature>
<evidence type="ECO:0000313" key="2">
    <source>
        <dbReference type="EMBL" id="KAK2720876.1"/>
    </source>
</evidence>
<evidence type="ECO:0000313" key="3">
    <source>
        <dbReference type="Proteomes" id="UP001187531"/>
    </source>
</evidence>
<dbReference type="AlphaFoldDB" id="A0AA88I6Q0"/>
<proteinExistence type="predicted"/>
<name>A0AA88I6Q0_ARTSF</name>
<gene>
    <name evidence="2" type="ORF">QYM36_004680</name>
</gene>
<feature type="compositionally biased region" description="Basic and acidic residues" evidence="1">
    <location>
        <begin position="107"/>
        <end position="122"/>
    </location>
</feature>
<organism evidence="2 3">
    <name type="scientific">Artemia franciscana</name>
    <name type="common">Brine shrimp</name>
    <name type="synonym">Artemia sanfranciscana</name>
    <dbReference type="NCBI Taxonomy" id="6661"/>
    <lineage>
        <taxon>Eukaryota</taxon>
        <taxon>Metazoa</taxon>
        <taxon>Ecdysozoa</taxon>
        <taxon>Arthropoda</taxon>
        <taxon>Crustacea</taxon>
        <taxon>Branchiopoda</taxon>
        <taxon>Anostraca</taxon>
        <taxon>Artemiidae</taxon>
        <taxon>Artemia</taxon>
    </lineage>
</organism>
<comment type="caution">
    <text evidence="2">The sequence shown here is derived from an EMBL/GenBank/DDBJ whole genome shotgun (WGS) entry which is preliminary data.</text>
</comment>
<keyword evidence="3" id="KW-1185">Reference proteome</keyword>
<sequence>MINMDFNFGKSTAIAANKLNEFLHYLVEELYMKQNSLSGSRMPKRTTLSEEQLRRLIEDDKDEDLSFDSDGDPKDKDWVPDKDGSSSDKATATELDVVDDQASVETRNTEQHLKRKKETYIDRKKKLAARQEYTAQKTQKNGDPKDKDWVPDKDGSSSESDGETPNQESLIEVDISAPDPTFPEATATELDVADDQASVETRNTEQHPKRKKETYIDRKKKRAAGQEYTAQKTQKQPTEIHFRYDYDSDFSVIKVNESRRRMTPNKNSLELISAYKGPIPLPPAKYKDLMDLCHTLVIPRTFHEYYAALPSSESIRDALDESNVEEEDPEDL</sequence>
<dbReference type="EMBL" id="JAVRJZ010000007">
    <property type="protein sequence ID" value="KAK2720876.1"/>
    <property type="molecule type" value="Genomic_DNA"/>
</dbReference>